<gene>
    <name evidence="1" type="ORF">ANME2D_00975</name>
</gene>
<sequence>MRTAPITENILIDQVNEKTNNSNVQECEYATELLITIINYHHGDDFISFLYQ</sequence>
<reference evidence="1 2" key="1">
    <citation type="journal article" date="2013" name="Nature">
        <title>Anaerobic oxidation of methane coupled to nitrate reduction in a novel archaeal lineage.</title>
        <authorList>
            <person name="Haroon M.F."/>
            <person name="Hu S."/>
            <person name="Shi Y."/>
            <person name="Imelfort M."/>
            <person name="Keller J."/>
            <person name="Hugenholtz P."/>
            <person name="Yuan Z."/>
            <person name="Tyson G.W."/>
        </authorList>
    </citation>
    <scope>NUCLEOTIDE SEQUENCE [LARGE SCALE GENOMIC DNA]</scope>
    <source>
        <strain evidence="1 2">ANME-2d</strain>
    </source>
</reference>
<accession>A0A062V078</accession>
<organism evidence="1 2">
    <name type="scientific">Candidatus Methanoperedens nitratireducens</name>
    <dbReference type="NCBI Taxonomy" id="1392998"/>
    <lineage>
        <taxon>Archaea</taxon>
        <taxon>Methanobacteriati</taxon>
        <taxon>Methanobacteriota</taxon>
        <taxon>Stenosarchaea group</taxon>
        <taxon>Methanomicrobia</taxon>
        <taxon>Methanosarcinales</taxon>
        <taxon>ANME-2 cluster</taxon>
        <taxon>Candidatus Methanoperedentaceae</taxon>
        <taxon>Candidatus Methanoperedens</taxon>
    </lineage>
</organism>
<proteinExistence type="predicted"/>
<protein>
    <submittedName>
        <fullName evidence="1">Uncharacterized protein</fullName>
    </submittedName>
</protein>
<evidence type="ECO:0000313" key="2">
    <source>
        <dbReference type="Proteomes" id="UP000027153"/>
    </source>
</evidence>
<dbReference type="Proteomes" id="UP000027153">
    <property type="component" value="Unassembled WGS sequence"/>
</dbReference>
<dbReference type="AlphaFoldDB" id="A0A062V078"/>
<dbReference type="EMBL" id="JMIY01000002">
    <property type="protein sequence ID" value="KCZ72546.1"/>
    <property type="molecule type" value="Genomic_DNA"/>
</dbReference>
<comment type="caution">
    <text evidence="1">The sequence shown here is derived from an EMBL/GenBank/DDBJ whole genome shotgun (WGS) entry which is preliminary data.</text>
</comment>
<evidence type="ECO:0000313" key="1">
    <source>
        <dbReference type="EMBL" id="KCZ72546.1"/>
    </source>
</evidence>
<keyword evidence="2" id="KW-1185">Reference proteome</keyword>
<name>A0A062V078_9EURY</name>